<protein>
    <submittedName>
        <fullName evidence="1">Uncharacterized protein</fullName>
    </submittedName>
</protein>
<geneLocation type="plasmid" evidence="2">
    <name>pjcm18538 dna</name>
</geneLocation>
<accession>A0A7I7S5N7</accession>
<gene>
    <name evidence="1" type="ORF">MARA_47630</name>
</gene>
<organism evidence="1 2">
    <name type="scientific">Mycolicibacterium arabiense</name>
    <dbReference type="NCBI Taxonomy" id="1286181"/>
    <lineage>
        <taxon>Bacteria</taxon>
        <taxon>Bacillati</taxon>
        <taxon>Actinomycetota</taxon>
        <taxon>Actinomycetes</taxon>
        <taxon>Mycobacteriales</taxon>
        <taxon>Mycobacteriaceae</taxon>
        <taxon>Mycolicibacterium</taxon>
    </lineage>
</organism>
<sequence>MERLDTPFLGQQAVRAGEVTARRLQKDFRAVYRNVYVPKRFDVDAATRAKAAWLWAGGDCTLTGLSAAALYGAKWIDGGLPAEMVRADRHSPNDISVHAYALRPDEVCTIDGMRLTTPARTAFDIGEPARRYLR</sequence>
<dbReference type="Proteomes" id="UP000467428">
    <property type="component" value="Chromosome"/>
</dbReference>
<dbReference type="AlphaFoldDB" id="A0A7I7S5N7"/>
<reference evidence="1 2" key="1">
    <citation type="journal article" date="2019" name="Emerg. Microbes Infect.">
        <title>Comprehensive subspecies identification of 175 nontuberculous mycobacteria species based on 7547 genomic profiles.</title>
        <authorList>
            <person name="Matsumoto Y."/>
            <person name="Kinjo T."/>
            <person name="Motooka D."/>
            <person name="Nabeya D."/>
            <person name="Jung N."/>
            <person name="Uechi K."/>
            <person name="Horii T."/>
            <person name="Iida T."/>
            <person name="Fujita J."/>
            <person name="Nakamura S."/>
        </authorList>
    </citation>
    <scope>NUCLEOTIDE SEQUENCE [LARGE SCALE GENOMIC DNA]</scope>
    <source>
        <strain evidence="1 2">JCM 18538</strain>
    </source>
</reference>
<keyword evidence="2" id="KW-1185">Reference proteome</keyword>
<evidence type="ECO:0000313" key="2">
    <source>
        <dbReference type="Proteomes" id="UP000467428"/>
    </source>
</evidence>
<proteinExistence type="predicted"/>
<evidence type="ECO:0000313" key="1">
    <source>
        <dbReference type="EMBL" id="BBY51295.1"/>
    </source>
</evidence>
<name>A0A7I7S5N7_9MYCO</name>
<dbReference type="KEGG" id="marz:MARA_47630"/>
<dbReference type="EMBL" id="AP022593">
    <property type="protein sequence ID" value="BBY51295.1"/>
    <property type="molecule type" value="Genomic_DNA"/>
</dbReference>